<reference evidence="1" key="1">
    <citation type="submission" date="2014-11" db="EMBL/GenBank/DDBJ databases">
        <authorList>
            <person name="Amaro Gonzalez C."/>
        </authorList>
    </citation>
    <scope>NUCLEOTIDE SEQUENCE</scope>
</reference>
<organism evidence="1">
    <name type="scientific">Anguilla anguilla</name>
    <name type="common">European freshwater eel</name>
    <name type="synonym">Muraena anguilla</name>
    <dbReference type="NCBI Taxonomy" id="7936"/>
    <lineage>
        <taxon>Eukaryota</taxon>
        <taxon>Metazoa</taxon>
        <taxon>Chordata</taxon>
        <taxon>Craniata</taxon>
        <taxon>Vertebrata</taxon>
        <taxon>Euteleostomi</taxon>
        <taxon>Actinopterygii</taxon>
        <taxon>Neopterygii</taxon>
        <taxon>Teleostei</taxon>
        <taxon>Anguilliformes</taxon>
        <taxon>Anguillidae</taxon>
        <taxon>Anguilla</taxon>
    </lineage>
</organism>
<dbReference type="EMBL" id="GBXM01054709">
    <property type="protein sequence ID" value="JAH53868.1"/>
    <property type="molecule type" value="Transcribed_RNA"/>
</dbReference>
<proteinExistence type="predicted"/>
<name>A0A0E9TMA9_ANGAN</name>
<reference evidence="1" key="2">
    <citation type="journal article" date="2015" name="Fish Shellfish Immunol.">
        <title>Early steps in the European eel (Anguilla anguilla)-Vibrio vulnificus interaction in the gills: Role of the RtxA13 toxin.</title>
        <authorList>
            <person name="Callol A."/>
            <person name="Pajuelo D."/>
            <person name="Ebbesson L."/>
            <person name="Teles M."/>
            <person name="MacKenzie S."/>
            <person name="Amaro C."/>
        </authorList>
    </citation>
    <scope>NUCLEOTIDE SEQUENCE</scope>
</reference>
<evidence type="ECO:0000313" key="1">
    <source>
        <dbReference type="EMBL" id="JAH53868.1"/>
    </source>
</evidence>
<accession>A0A0E9TMA9</accession>
<protein>
    <submittedName>
        <fullName evidence="1">Uncharacterized protein</fullName>
    </submittedName>
</protein>
<sequence>MSQTRSLHWRDTTGLILVECTDFSPICVMWVLQAVAGQTQFHCDKKYINVKISIKKDMSTEQMHSVLLTL</sequence>
<dbReference type="AlphaFoldDB" id="A0A0E9TMA9"/>